<keyword evidence="1" id="KW-1133">Transmembrane helix</keyword>
<keyword evidence="3" id="KW-1185">Reference proteome</keyword>
<dbReference type="Proteomes" id="UP001519460">
    <property type="component" value="Unassembled WGS sequence"/>
</dbReference>
<comment type="caution">
    <text evidence="2">The sequence shown here is derived from an EMBL/GenBank/DDBJ whole genome shotgun (WGS) entry which is preliminary data.</text>
</comment>
<accession>A0ABD0K1H6</accession>
<organism evidence="2 3">
    <name type="scientific">Batillaria attramentaria</name>
    <dbReference type="NCBI Taxonomy" id="370345"/>
    <lineage>
        <taxon>Eukaryota</taxon>
        <taxon>Metazoa</taxon>
        <taxon>Spiralia</taxon>
        <taxon>Lophotrochozoa</taxon>
        <taxon>Mollusca</taxon>
        <taxon>Gastropoda</taxon>
        <taxon>Caenogastropoda</taxon>
        <taxon>Sorbeoconcha</taxon>
        <taxon>Cerithioidea</taxon>
        <taxon>Batillariidae</taxon>
        <taxon>Batillaria</taxon>
    </lineage>
</organism>
<dbReference type="EMBL" id="JACVVK020000274">
    <property type="protein sequence ID" value="KAK7480803.1"/>
    <property type="molecule type" value="Genomic_DNA"/>
</dbReference>
<protein>
    <submittedName>
        <fullName evidence="2">Uncharacterized protein</fullName>
    </submittedName>
</protein>
<dbReference type="AlphaFoldDB" id="A0ABD0K1H6"/>
<evidence type="ECO:0000313" key="3">
    <source>
        <dbReference type="Proteomes" id="UP001519460"/>
    </source>
</evidence>
<sequence>MAASGVKQSGHVDKISHTVAPPLGPHVCAGFLCLVCGRKNTFNPQLRLYLVICCVFLHFKFSVGHGLVAFSAKRLVTWREHKSPSANTTLSLFIPPSYPPGPQLEDVSGCCDRRWGGGKRGEGGGEVHVLRKG</sequence>
<reference evidence="2 3" key="1">
    <citation type="journal article" date="2023" name="Sci. Data">
        <title>Genome assembly of the Korean intertidal mud-creeper Batillaria attramentaria.</title>
        <authorList>
            <person name="Patra A.K."/>
            <person name="Ho P.T."/>
            <person name="Jun S."/>
            <person name="Lee S.J."/>
            <person name="Kim Y."/>
            <person name="Won Y.J."/>
        </authorList>
    </citation>
    <scope>NUCLEOTIDE SEQUENCE [LARGE SCALE GENOMIC DNA]</scope>
    <source>
        <strain evidence="2">Wonlab-2016</strain>
    </source>
</reference>
<evidence type="ECO:0000256" key="1">
    <source>
        <dbReference type="SAM" id="Phobius"/>
    </source>
</evidence>
<feature type="transmembrane region" description="Helical" evidence="1">
    <location>
        <begin position="48"/>
        <end position="72"/>
    </location>
</feature>
<proteinExistence type="predicted"/>
<keyword evidence="1" id="KW-0812">Transmembrane</keyword>
<name>A0ABD0K1H6_9CAEN</name>
<gene>
    <name evidence="2" type="ORF">BaRGS_00027969</name>
</gene>
<evidence type="ECO:0000313" key="2">
    <source>
        <dbReference type="EMBL" id="KAK7480803.1"/>
    </source>
</evidence>
<keyword evidence="1" id="KW-0472">Membrane</keyword>